<reference evidence="1" key="1">
    <citation type="submission" date="2023-03" db="EMBL/GenBank/DDBJ databases">
        <title>Chromosome-level genomes of two armyworms, Mythimna separata and Mythimna loreyi, provide insights into the biosynthesis and reception of sex pheromones.</title>
        <authorList>
            <person name="Zhao H."/>
        </authorList>
    </citation>
    <scope>NUCLEOTIDE SEQUENCE</scope>
    <source>
        <strain evidence="1">BeijingLab</strain>
        <tissue evidence="1">Pupa</tissue>
    </source>
</reference>
<protein>
    <submittedName>
        <fullName evidence="1">Uncharacterized protein</fullName>
    </submittedName>
</protein>
<organism evidence="1 2">
    <name type="scientific">Mythimna separata</name>
    <name type="common">Oriental armyworm</name>
    <name type="synonym">Pseudaletia separata</name>
    <dbReference type="NCBI Taxonomy" id="271217"/>
    <lineage>
        <taxon>Eukaryota</taxon>
        <taxon>Metazoa</taxon>
        <taxon>Ecdysozoa</taxon>
        <taxon>Arthropoda</taxon>
        <taxon>Hexapoda</taxon>
        <taxon>Insecta</taxon>
        <taxon>Pterygota</taxon>
        <taxon>Neoptera</taxon>
        <taxon>Endopterygota</taxon>
        <taxon>Lepidoptera</taxon>
        <taxon>Glossata</taxon>
        <taxon>Ditrysia</taxon>
        <taxon>Noctuoidea</taxon>
        <taxon>Noctuidae</taxon>
        <taxon>Noctuinae</taxon>
        <taxon>Hadenini</taxon>
        <taxon>Mythimna</taxon>
    </lineage>
</organism>
<name>A0AAD7YN34_MYTSE</name>
<accession>A0AAD7YN34</accession>
<dbReference type="Proteomes" id="UP001231518">
    <property type="component" value="Chromosome 15"/>
</dbReference>
<evidence type="ECO:0000313" key="2">
    <source>
        <dbReference type="Proteomes" id="UP001231518"/>
    </source>
</evidence>
<proteinExistence type="predicted"/>
<dbReference type="AlphaFoldDB" id="A0AAD7YN34"/>
<keyword evidence="2" id="KW-1185">Reference proteome</keyword>
<evidence type="ECO:0000313" key="1">
    <source>
        <dbReference type="EMBL" id="KAJ8722751.1"/>
    </source>
</evidence>
<gene>
    <name evidence="1" type="ORF">PYW07_003931</name>
</gene>
<sequence>MSNNSQNTKTKKAACELLLFWEILNVLFSELLLKMGKTLKGGAREVIYNVFKRCLAEYHAGKLLTELDDLYIRVADSPGKKSESCVRSIINESSKNDGKFTTPAKQNVKILDHTP</sequence>
<dbReference type="EMBL" id="JARGEI010000012">
    <property type="protein sequence ID" value="KAJ8722751.1"/>
    <property type="molecule type" value="Genomic_DNA"/>
</dbReference>
<comment type="caution">
    <text evidence="1">The sequence shown here is derived from an EMBL/GenBank/DDBJ whole genome shotgun (WGS) entry which is preliminary data.</text>
</comment>